<dbReference type="InterPro" id="IPR005821">
    <property type="entry name" value="Ion_trans_dom"/>
</dbReference>
<feature type="compositionally biased region" description="Polar residues" evidence="5">
    <location>
        <begin position="173"/>
        <end position="186"/>
    </location>
</feature>
<sequence length="197" mass="21330">MAALSITTVVLSLGSGCPPAAFYVLEFIINSAMILEVSIRLVAFGKQFWKSPFNIIDLVLTVFCAITILAITLVGCDTSSKAEELFDTLLLVARNLLQFVRLAAVTRQSGRSIFSRPKPIDLSAAGSRRLDIDIEDDDEWAGNAGYSRLPNGVGLDEESGPGTVVFDADLHRPNQNPWAATRTNNGGDDEDTWARLG</sequence>
<evidence type="ECO:0000313" key="9">
    <source>
        <dbReference type="Proteomes" id="UP001050691"/>
    </source>
</evidence>
<dbReference type="PANTHER" id="PTHR38483:SF1">
    <property type="entry name" value="ION TRANSPORT DOMAIN-CONTAINING PROTEIN"/>
    <property type="match status" value="1"/>
</dbReference>
<feature type="transmembrane region" description="Helical" evidence="6">
    <location>
        <begin position="20"/>
        <end position="43"/>
    </location>
</feature>
<comment type="caution">
    <text evidence="8">The sequence shown here is derived from an EMBL/GenBank/DDBJ whole genome shotgun (WGS) entry which is preliminary data.</text>
</comment>
<accession>A0AAV5AAR3</accession>
<gene>
    <name evidence="8" type="ORF">Clacol_003927</name>
</gene>
<dbReference type="Gene3D" id="1.20.120.350">
    <property type="entry name" value="Voltage-gated potassium channels. Chain C"/>
    <property type="match status" value="1"/>
</dbReference>
<dbReference type="Proteomes" id="UP001050691">
    <property type="component" value="Unassembled WGS sequence"/>
</dbReference>
<dbReference type="Pfam" id="PF00520">
    <property type="entry name" value="Ion_trans"/>
    <property type="match status" value="1"/>
</dbReference>
<dbReference type="AlphaFoldDB" id="A0AAV5AAR3"/>
<feature type="transmembrane region" description="Helical" evidence="6">
    <location>
        <begin position="55"/>
        <end position="75"/>
    </location>
</feature>
<evidence type="ECO:0000256" key="6">
    <source>
        <dbReference type="SAM" id="Phobius"/>
    </source>
</evidence>
<proteinExistence type="predicted"/>
<keyword evidence="9" id="KW-1185">Reference proteome</keyword>
<dbReference type="EMBL" id="BPWL01000004">
    <property type="protein sequence ID" value="GJJ09703.1"/>
    <property type="molecule type" value="Genomic_DNA"/>
</dbReference>
<protein>
    <recommendedName>
        <fullName evidence="7">Ion transport domain-containing protein</fullName>
    </recommendedName>
</protein>
<name>A0AAV5AAR3_9AGAM</name>
<dbReference type="GO" id="GO:0005216">
    <property type="term" value="F:monoatomic ion channel activity"/>
    <property type="evidence" value="ECO:0007669"/>
    <property type="project" value="InterPro"/>
</dbReference>
<evidence type="ECO:0000256" key="4">
    <source>
        <dbReference type="ARBA" id="ARBA00023136"/>
    </source>
</evidence>
<evidence type="ECO:0000256" key="5">
    <source>
        <dbReference type="SAM" id="MobiDB-lite"/>
    </source>
</evidence>
<evidence type="ECO:0000313" key="8">
    <source>
        <dbReference type="EMBL" id="GJJ09703.1"/>
    </source>
</evidence>
<dbReference type="InterPro" id="IPR027359">
    <property type="entry name" value="Volt_channel_dom_sf"/>
</dbReference>
<evidence type="ECO:0000256" key="3">
    <source>
        <dbReference type="ARBA" id="ARBA00022989"/>
    </source>
</evidence>
<keyword evidence="3 6" id="KW-1133">Transmembrane helix</keyword>
<feature type="region of interest" description="Disordered" evidence="5">
    <location>
        <begin position="172"/>
        <end position="197"/>
    </location>
</feature>
<comment type="subcellular location">
    <subcellularLocation>
        <location evidence="1">Membrane</location>
        <topology evidence="1">Multi-pass membrane protein</topology>
    </subcellularLocation>
</comment>
<reference evidence="8" key="1">
    <citation type="submission" date="2021-10" db="EMBL/GenBank/DDBJ databases">
        <title>De novo Genome Assembly of Clathrus columnatus (Basidiomycota, Fungi) Using Illumina and Nanopore Sequence Data.</title>
        <authorList>
            <person name="Ogiso-Tanaka E."/>
            <person name="Itagaki H."/>
            <person name="Hosoya T."/>
            <person name="Hosaka K."/>
        </authorList>
    </citation>
    <scope>NUCLEOTIDE SEQUENCE</scope>
    <source>
        <strain evidence="8">MO-923</strain>
    </source>
</reference>
<keyword evidence="2 6" id="KW-0812">Transmembrane</keyword>
<dbReference type="PANTHER" id="PTHR38483">
    <property type="entry name" value="CHROMOSOME 1, WHOLE GENOME SHOTGUN SEQUENCE"/>
    <property type="match status" value="1"/>
</dbReference>
<evidence type="ECO:0000256" key="1">
    <source>
        <dbReference type="ARBA" id="ARBA00004141"/>
    </source>
</evidence>
<dbReference type="GO" id="GO:0016020">
    <property type="term" value="C:membrane"/>
    <property type="evidence" value="ECO:0007669"/>
    <property type="project" value="UniProtKB-SubCell"/>
</dbReference>
<evidence type="ECO:0000259" key="7">
    <source>
        <dbReference type="Pfam" id="PF00520"/>
    </source>
</evidence>
<keyword evidence="4 6" id="KW-0472">Membrane</keyword>
<organism evidence="8 9">
    <name type="scientific">Clathrus columnatus</name>
    <dbReference type="NCBI Taxonomy" id="1419009"/>
    <lineage>
        <taxon>Eukaryota</taxon>
        <taxon>Fungi</taxon>
        <taxon>Dikarya</taxon>
        <taxon>Basidiomycota</taxon>
        <taxon>Agaricomycotina</taxon>
        <taxon>Agaricomycetes</taxon>
        <taxon>Phallomycetidae</taxon>
        <taxon>Phallales</taxon>
        <taxon>Clathraceae</taxon>
        <taxon>Clathrus</taxon>
    </lineage>
</organism>
<evidence type="ECO:0000256" key="2">
    <source>
        <dbReference type="ARBA" id="ARBA00022692"/>
    </source>
</evidence>
<feature type="domain" description="Ion transport" evidence="7">
    <location>
        <begin position="8"/>
        <end position="103"/>
    </location>
</feature>